<keyword evidence="3" id="KW-1185">Reference proteome</keyword>
<sequence>MGPFPSLGQNLADPPDLIPLQQLILDEIYGRRPIAKSRHLYICGLTAKSFPFNVVEKRIDYVSSARSRRLNILPNEGTEWDKIVAVFSLNMLFNTTLKAVRAVGMHKNHVVLLPMDADPEKQAQAKEIPTFDDLVEEGKSLPSLEHLRWHKRHGMRQVAFLSYSSGTSGLPKAVKISHHNIIAIILQYRTFNGASRKHLSISAQKVLGLLPFSHIYGLVVITQGNTYRGDQVVVLPKLDLKTVLKAMEGFRIQLLYLMPPALRLWDLRRLGRSRSCILTGRLAKDMKLTFGTPTGMAETCTVVLSTSELDIEQGSSSSLMLGMRAKIIDMEADAEITDHGKADGPWVLTGDKALIRFSVAGNEYAIVVDRIKGCARGTRGVRPYE</sequence>
<comment type="caution">
    <text evidence="2">The sequence shown here is derived from an EMBL/GenBank/DDBJ whole genome shotgun (WGS) entry which is preliminary data.</text>
</comment>
<organism evidence="2 3">
    <name type="scientific">Fusarium beomiforme</name>
    <dbReference type="NCBI Taxonomy" id="44412"/>
    <lineage>
        <taxon>Eukaryota</taxon>
        <taxon>Fungi</taxon>
        <taxon>Dikarya</taxon>
        <taxon>Ascomycota</taxon>
        <taxon>Pezizomycotina</taxon>
        <taxon>Sordariomycetes</taxon>
        <taxon>Hypocreomycetidae</taxon>
        <taxon>Hypocreales</taxon>
        <taxon>Nectriaceae</taxon>
        <taxon>Fusarium</taxon>
        <taxon>Fusarium burgessii species complex</taxon>
    </lineage>
</organism>
<dbReference type="Gene3D" id="3.40.50.980">
    <property type="match status" value="2"/>
</dbReference>
<dbReference type="PANTHER" id="PTHR24096">
    <property type="entry name" value="LONG-CHAIN-FATTY-ACID--COA LIGASE"/>
    <property type="match status" value="1"/>
</dbReference>
<reference evidence="2" key="1">
    <citation type="journal article" date="2017" name="Mycologia">
        <title>Fusarium algeriense, sp. nov., a novel toxigenic crown rot pathogen of durum wheat from Algeria is nested in the Fusarium burgessii species complex.</title>
        <authorList>
            <person name="Laraba I."/>
            <person name="Keddad A."/>
            <person name="Boureghda H."/>
            <person name="Abdallah N."/>
            <person name="Vaughan M.M."/>
            <person name="Proctor R.H."/>
            <person name="Busman M."/>
            <person name="O'Donnell K."/>
        </authorList>
    </citation>
    <scope>NUCLEOTIDE SEQUENCE</scope>
    <source>
        <strain evidence="2">NRRL 25174</strain>
    </source>
</reference>
<gene>
    <name evidence="2" type="ORF">FBEOM_3101</name>
</gene>
<dbReference type="GO" id="GO:0016405">
    <property type="term" value="F:CoA-ligase activity"/>
    <property type="evidence" value="ECO:0007669"/>
    <property type="project" value="TreeGrafter"/>
</dbReference>
<evidence type="ECO:0000313" key="3">
    <source>
        <dbReference type="Proteomes" id="UP000730481"/>
    </source>
</evidence>
<dbReference type="AlphaFoldDB" id="A0A9P5AQC7"/>
<dbReference type="OrthoDB" id="6509636at2759"/>
<dbReference type="PANTHER" id="PTHR24096:SF422">
    <property type="entry name" value="BCDNA.GH02901"/>
    <property type="match status" value="1"/>
</dbReference>
<proteinExistence type="predicted"/>
<dbReference type="PROSITE" id="PS00455">
    <property type="entry name" value="AMP_BINDING"/>
    <property type="match status" value="1"/>
</dbReference>
<dbReference type="EMBL" id="PVQB02000112">
    <property type="protein sequence ID" value="KAF4343011.1"/>
    <property type="molecule type" value="Genomic_DNA"/>
</dbReference>
<evidence type="ECO:0000313" key="2">
    <source>
        <dbReference type="EMBL" id="KAF4343011.1"/>
    </source>
</evidence>
<accession>A0A9P5AQC7</accession>
<name>A0A9P5AQC7_9HYPO</name>
<feature type="domain" description="AMP-dependent synthetase/ligase" evidence="1">
    <location>
        <begin position="117"/>
        <end position="335"/>
    </location>
</feature>
<dbReference type="InterPro" id="IPR020845">
    <property type="entry name" value="AMP-binding_CS"/>
</dbReference>
<protein>
    <submittedName>
        <fullName evidence="2">AMP-binding enzyme</fullName>
    </submittedName>
</protein>
<evidence type="ECO:0000259" key="1">
    <source>
        <dbReference type="Pfam" id="PF00501"/>
    </source>
</evidence>
<reference evidence="2" key="2">
    <citation type="submission" date="2020-02" db="EMBL/GenBank/DDBJ databases">
        <title>Identification and distribution of gene clusters putatively required for synthesis of sphingolipid metabolism inhibitors in phylogenetically diverse species of the filamentous fungus Fusarium.</title>
        <authorList>
            <person name="Kim H.-S."/>
            <person name="Busman M."/>
            <person name="Brown D.W."/>
            <person name="Divon H."/>
            <person name="Uhlig S."/>
            <person name="Proctor R.H."/>
        </authorList>
    </citation>
    <scope>NUCLEOTIDE SEQUENCE</scope>
    <source>
        <strain evidence="2">NRRL 25174</strain>
    </source>
</reference>
<dbReference type="SUPFAM" id="SSF56801">
    <property type="entry name" value="Acetyl-CoA synthetase-like"/>
    <property type="match status" value="1"/>
</dbReference>
<dbReference type="Gene3D" id="2.30.38.10">
    <property type="entry name" value="Luciferase, Domain 3"/>
    <property type="match status" value="1"/>
</dbReference>
<dbReference type="Proteomes" id="UP000730481">
    <property type="component" value="Unassembled WGS sequence"/>
</dbReference>
<dbReference type="InterPro" id="IPR000873">
    <property type="entry name" value="AMP-dep_synth/lig_dom"/>
</dbReference>
<dbReference type="Pfam" id="PF00501">
    <property type="entry name" value="AMP-binding"/>
    <property type="match status" value="1"/>
</dbReference>